<keyword evidence="3" id="KW-0238">DNA-binding</keyword>
<dbReference type="InterPro" id="IPR014284">
    <property type="entry name" value="RNA_pol_sigma-70_dom"/>
</dbReference>
<dbReference type="PANTHER" id="PTHR30385">
    <property type="entry name" value="SIGMA FACTOR F FLAGELLAR"/>
    <property type="match status" value="1"/>
</dbReference>
<dbReference type="InterPro" id="IPR007624">
    <property type="entry name" value="RNA_pol_sigma70_r3"/>
</dbReference>
<keyword evidence="4" id="KW-0804">Transcription</keyword>
<keyword evidence="2" id="KW-0731">Sigma factor</keyword>
<organism evidence="6 7">
    <name type="scientific">Paractinoplanes abujensis</name>
    <dbReference type="NCBI Taxonomy" id="882441"/>
    <lineage>
        <taxon>Bacteria</taxon>
        <taxon>Bacillati</taxon>
        <taxon>Actinomycetota</taxon>
        <taxon>Actinomycetes</taxon>
        <taxon>Micromonosporales</taxon>
        <taxon>Micromonosporaceae</taxon>
        <taxon>Paractinoplanes</taxon>
    </lineage>
</organism>
<gene>
    <name evidence="6" type="ORF">BKA14_003238</name>
</gene>
<dbReference type="SUPFAM" id="SSF52091">
    <property type="entry name" value="SpoIIaa-like"/>
    <property type="match status" value="1"/>
</dbReference>
<dbReference type="InterPro" id="IPR007627">
    <property type="entry name" value="RNA_pol_sigma70_r2"/>
</dbReference>
<proteinExistence type="predicted"/>
<keyword evidence="7" id="KW-1185">Reference proteome</keyword>
<reference evidence="6 7" key="1">
    <citation type="submission" date="2020-08" db="EMBL/GenBank/DDBJ databases">
        <title>Sequencing the genomes of 1000 actinobacteria strains.</title>
        <authorList>
            <person name="Klenk H.-P."/>
        </authorList>
    </citation>
    <scope>NUCLEOTIDE SEQUENCE [LARGE SCALE GENOMIC DNA]</scope>
    <source>
        <strain evidence="6 7">DSM 45518</strain>
    </source>
</reference>
<dbReference type="NCBIfam" id="TIGR02937">
    <property type="entry name" value="sigma70-ECF"/>
    <property type="match status" value="1"/>
</dbReference>
<dbReference type="GO" id="GO:0016987">
    <property type="term" value="F:sigma factor activity"/>
    <property type="evidence" value="ECO:0007669"/>
    <property type="project" value="UniProtKB-KW"/>
</dbReference>
<dbReference type="PANTHER" id="PTHR30385:SF4">
    <property type="entry name" value="RNA POLYMERASE SIGMA-E FACTOR"/>
    <property type="match status" value="1"/>
</dbReference>
<name>A0A7W7CQY5_9ACTN</name>
<dbReference type="CDD" id="cd06171">
    <property type="entry name" value="Sigma70_r4"/>
    <property type="match status" value="1"/>
</dbReference>
<sequence>MLTDHSGSSTRMLPPVELSDDLDVIAEQYVRERAGLDPVLARRLRDDVIRRLLPFAARLAARYRHRQESSDDLQQVARLGLVKAIDRYDPQRGSFTAYAVTTIDGELKRHFRDHTWSMQVPRRLQDLSRVAARAAEALTAELHRPPTEAELAARCGVTVAELAEASASRAGYRPMSLSLPVGDSGTALGDLLGGSDRDLELVADQLTLRRLIDRLSPRDKHILVQHYYGNRTQSEIAGELGISQMHVSRLINRTLAWLRTAMLTDEVPAWQPDGAGTPGAGPVLDIRRTATGSVRVVVLGEVDRDNADPLQRDLLRVIGRASAGTVVEIHLGGVPLLTAAGAWALRNAYDAGRVRRVAVSIVAAPPLLRQMAAVAGLGPMMTADGNV</sequence>
<dbReference type="InterPro" id="IPR013324">
    <property type="entry name" value="RNA_pol_sigma_r3/r4-like"/>
</dbReference>
<evidence type="ECO:0000256" key="3">
    <source>
        <dbReference type="ARBA" id="ARBA00023125"/>
    </source>
</evidence>
<dbReference type="Gene3D" id="1.20.120.1810">
    <property type="match status" value="1"/>
</dbReference>
<dbReference type="Pfam" id="PF04545">
    <property type="entry name" value="Sigma70_r4"/>
    <property type="match status" value="1"/>
</dbReference>
<dbReference type="RefSeq" id="WP_184951748.1">
    <property type="nucleotide sequence ID" value="NZ_BOMC01000083.1"/>
</dbReference>
<dbReference type="GO" id="GO:0006352">
    <property type="term" value="P:DNA-templated transcription initiation"/>
    <property type="evidence" value="ECO:0007669"/>
    <property type="project" value="InterPro"/>
</dbReference>
<dbReference type="Pfam" id="PF04542">
    <property type="entry name" value="Sigma70_r2"/>
    <property type="match status" value="1"/>
</dbReference>
<dbReference type="InterPro" id="IPR007630">
    <property type="entry name" value="RNA_pol_sigma70_r4"/>
</dbReference>
<dbReference type="EMBL" id="JACHMF010000001">
    <property type="protein sequence ID" value="MBB4693090.1"/>
    <property type="molecule type" value="Genomic_DNA"/>
</dbReference>
<evidence type="ECO:0000256" key="2">
    <source>
        <dbReference type="ARBA" id="ARBA00023082"/>
    </source>
</evidence>
<dbReference type="Proteomes" id="UP000542742">
    <property type="component" value="Unassembled WGS sequence"/>
</dbReference>
<dbReference type="InterPro" id="IPR036513">
    <property type="entry name" value="STAS_dom_sf"/>
</dbReference>
<keyword evidence="1" id="KW-0805">Transcription regulation</keyword>
<dbReference type="AlphaFoldDB" id="A0A7W7CQY5"/>
<feature type="domain" description="STAS" evidence="5">
    <location>
        <begin position="292"/>
        <end position="387"/>
    </location>
</feature>
<evidence type="ECO:0000256" key="4">
    <source>
        <dbReference type="ARBA" id="ARBA00023163"/>
    </source>
</evidence>
<dbReference type="GO" id="GO:0003677">
    <property type="term" value="F:DNA binding"/>
    <property type="evidence" value="ECO:0007669"/>
    <property type="project" value="UniProtKB-KW"/>
</dbReference>
<comment type="caution">
    <text evidence="6">The sequence shown here is derived from an EMBL/GenBank/DDBJ whole genome shotgun (WGS) entry which is preliminary data.</text>
</comment>
<evidence type="ECO:0000313" key="7">
    <source>
        <dbReference type="Proteomes" id="UP000542742"/>
    </source>
</evidence>
<dbReference type="Gene3D" id="1.20.140.160">
    <property type="match status" value="1"/>
</dbReference>
<accession>A0A7W7CQY5</accession>
<dbReference type="Pfam" id="PF04539">
    <property type="entry name" value="Sigma70_r3"/>
    <property type="match status" value="1"/>
</dbReference>
<protein>
    <submittedName>
        <fullName evidence="6">RNA polymerase sigma-B factor</fullName>
    </submittedName>
</protein>
<evidence type="ECO:0000256" key="1">
    <source>
        <dbReference type="ARBA" id="ARBA00023015"/>
    </source>
</evidence>
<dbReference type="PROSITE" id="PS50801">
    <property type="entry name" value="STAS"/>
    <property type="match status" value="1"/>
</dbReference>
<dbReference type="InterPro" id="IPR002645">
    <property type="entry name" value="STAS_dom"/>
</dbReference>
<evidence type="ECO:0000313" key="6">
    <source>
        <dbReference type="EMBL" id="MBB4693090.1"/>
    </source>
</evidence>
<dbReference type="SUPFAM" id="SSF88659">
    <property type="entry name" value="Sigma3 and sigma4 domains of RNA polymerase sigma factors"/>
    <property type="match status" value="2"/>
</dbReference>
<dbReference type="Gene3D" id="3.30.750.24">
    <property type="entry name" value="STAS domain"/>
    <property type="match status" value="1"/>
</dbReference>
<dbReference type="InterPro" id="IPR013325">
    <property type="entry name" value="RNA_pol_sigma_r2"/>
</dbReference>
<dbReference type="SUPFAM" id="SSF88946">
    <property type="entry name" value="Sigma2 domain of RNA polymerase sigma factors"/>
    <property type="match status" value="1"/>
</dbReference>
<evidence type="ECO:0000259" key="5">
    <source>
        <dbReference type="PROSITE" id="PS50801"/>
    </source>
</evidence>